<dbReference type="WBParaSite" id="Pan_g18146.t1">
    <property type="protein sequence ID" value="Pan_g18146.t1"/>
    <property type="gene ID" value="Pan_g18146"/>
</dbReference>
<dbReference type="GO" id="GO:0055037">
    <property type="term" value="C:recycling endosome"/>
    <property type="evidence" value="ECO:0007669"/>
    <property type="project" value="UniProtKB-SubCell"/>
</dbReference>
<dbReference type="GO" id="GO:0008021">
    <property type="term" value="C:synaptic vesicle"/>
    <property type="evidence" value="ECO:0007669"/>
    <property type="project" value="UniProtKB-SubCell"/>
</dbReference>
<evidence type="ECO:0000256" key="17">
    <source>
        <dbReference type="ARBA" id="ARBA00024088"/>
    </source>
</evidence>
<keyword evidence="10" id="KW-0967">Endosome</keyword>
<evidence type="ECO:0000256" key="9">
    <source>
        <dbReference type="ARBA" id="ARBA00022692"/>
    </source>
</evidence>
<dbReference type="GO" id="GO:0005770">
    <property type="term" value="C:late endosome"/>
    <property type="evidence" value="ECO:0007669"/>
    <property type="project" value="UniProtKB-SubCell"/>
</dbReference>
<name>A0A7E4V9B0_PANRE</name>
<dbReference type="AlphaFoldDB" id="A0A7E4V9B0"/>
<evidence type="ECO:0000256" key="3">
    <source>
        <dbReference type="ARBA" id="ARBA00004234"/>
    </source>
</evidence>
<evidence type="ECO:0000256" key="4">
    <source>
        <dbReference type="ARBA" id="ARBA00004412"/>
    </source>
</evidence>
<evidence type="ECO:0000256" key="12">
    <source>
        <dbReference type="ARBA" id="ARBA00023018"/>
    </source>
</evidence>
<dbReference type="GO" id="GO:0005776">
    <property type="term" value="C:autophagosome"/>
    <property type="evidence" value="ECO:0007669"/>
    <property type="project" value="UniProtKB-SubCell"/>
</dbReference>
<comment type="function">
    <text evidence="16">Involved in trafficking and recycling of synaptic vesicles.</text>
</comment>
<evidence type="ECO:0000313" key="19">
    <source>
        <dbReference type="Proteomes" id="UP000492821"/>
    </source>
</evidence>
<evidence type="ECO:0000256" key="1">
    <source>
        <dbReference type="ARBA" id="ARBA00004141"/>
    </source>
</evidence>
<evidence type="ECO:0000256" key="7">
    <source>
        <dbReference type="ARBA" id="ARBA00004603"/>
    </source>
</evidence>
<reference evidence="19" key="1">
    <citation type="journal article" date="2013" name="Genetics">
        <title>The draft genome and transcriptome of Panagrellus redivivus are shaped by the harsh demands of a free-living lifestyle.</title>
        <authorList>
            <person name="Srinivasan J."/>
            <person name="Dillman A.R."/>
            <person name="Macchietto M.G."/>
            <person name="Heikkinen L."/>
            <person name="Lakso M."/>
            <person name="Fracchia K.M."/>
            <person name="Antoshechkin I."/>
            <person name="Mortazavi A."/>
            <person name="Wong G."/>
            <person name="Sternberg P.W."/>
        </authorList>
    </citation>
    <scope>NUCLEOTIDE SEQUENCE [LARGE SCALE GENOMIC DNA]</scope>
    <source>
        <strain evidence="19">MT8872</strain>
    </source>
</reference>
<dbReference type="GO" id="GO:0005794">
    <property type="term" value="C:Golgi apparatus"/>
    <property type="evidence" value="ECO:0007669"/>
    <property type="project" value="UniProtKB-SubCell"/>
</dbReference>
<evidence type="ECO:0000256" key="8">
    <source>
        <dbReference type="ARBA" id="ARBA00007743"/>
    </source>
</evidence>
<sequence>MMRRNKIKKEYRPMENEISNDYVSDGQREDDGGFDAKQFQVPINPEVPWAALLLAVSLTLIGSFLLIVFTNSYLYGGDKAETVSISVFLIGWIAFIPGFYHLVIAYYAYHKVPGYSYADIPNFD</sequence>
<feature type="transmembrane region" description="Helical" evidence="18">
    <location>
        <begin position="47"/>
        <end position="69"/>
    </location>
</feature>
<dbReference type="Proteomes" id="UP000492821">
    <property type="component" value="Unassembled WGS sequence"/>
</dbReference>
<keyword evidence="11 18" id="KW-1133">Transmembrane helix</keyword>
<keyword evidence="12" id="KW-0770">Synapse</keyword>
<evidence type="ECO:0000256" key="18">
    <source>
        <dbReference type="SAM" id="Phobius"/>
    </source>
</evidence>
<evidence type="ECO:0000256" key="6">
    <source>
        <dbReference type="ARBA" id="ARBA00004601"/>
    </source>
</evidence>
<dbReference type="GO" id="GO:0016020">
    <property type="term" value="C:membrane"/>
    <property type="evidence" value="ECO:0007669"/>
    <property type="project" value="UniProtKB-SubCell"/>
</dbReference>
<keyword evidence="19" id="KW-1185">Reference proteome</keyword>
<keyword evidence="15" id="KW-0968">Cytoplasmic vesicle</keyword>
<protein>
    <recommendedName>
        <fullName evidence="17">Transmembrane protein 230</fullName>
    </recommendedName>
</protein>
<evidence type="ECO:0000256" key="11">
    <source>
        <dbReference type="ARBA" id="ARBA00022989"/>
    </source>
</evidence>
<keyword evidence="14 18" id="KW-0472">Membrane</keyword>
<dbReference type="InterPro" id="IPR044234">
    <property type="entry name" value="TMEM230"/>
</dbReference>
<evidence type="ECO:0000256" key="10">
    <source>
        <dbReference type="ARBA" id="ARBA00022753"/>
    </source>
</evidence>
<dbReference type="Pfam" id="PF05915">
    <property type="entry name" value="TMEM_230_134"/>
    <property type="match status" value="1"/>
</dbReference>
<evidence type="ECO:0000313" key="20">
    <source>
        <dbReference type="WBParaSite" id="Pan_g18146.t1"/>
    </source>
</evidence>
<reference evidence="20" key="2">
    <citation type="submission" date="2020-10" db="UniProtKB">
        <authorList>
            <consortium name="WormBaseParasite"/>
        </authorList>
    </citation>
    <scope>IDENTIFICATION</scope>
</reference>
<organism evidence="19 20">
    <name type="scientific">Panagrellus redivivus</name>
    <name type="common">Microworm</name>
    <dbReference type="NCBI Taxonomy" id="6233"/>
    <lineage>
        <taxon>Eukaryota</taxon>
        <taxon>Metazoa</taxon>
        <taxon>Ecdysozoa</taxon>
        <taxon>Nematoda</taxon>
        <taxon>Chromadorea</taxon>
        <taxon>Rhabditida</taxon>
        <taxon>Tylenchina</taxon>
        <taxon>Panagrolaimomorpha</taxon>
        <taxon>Panagrolaimoidea</taxon>
        <taxon>Panagrolaimidae</taxon>
        <taxon>Panagrellus</taxon>
    </lineage>
</organism>
<evidence type="ECO:0000256" key="14">
    <source>
        <dbReference type="ARBA" id="ARBA00023136"/>
    </source>
</evidence>
<proteinExistence type="inferred from homology"/>
<comment type="similarity">
    <text evidence="8">Belongs to the TMEM134/TMEM230 family.</text>
</comment>
<keyword evidence="9 18" id="KW-0812">Transmembrane</keyword>
<dbReference type="PANTHER" id="PTHR15664">
    <property type="entry name" value="C20ORF30 PROTEIN"/>
    <property type="match status" value="1"/>
</dbReference>
<evidence type="ECO:0000256" key="5">
    <source>
        <dbReference type="ARBA" id="ARBA00004419"/>
    </source>
</evidence>
<keyword evidence="13" id="KW-0333">Golgi apparatus</keyword>
<accession>A0A7E4V9B0</accession>
<evidence type="ECO:0000256" key="16">
    <source>
        <dbReference type="ARBA" id="ARBA00024003"/>
    </source>
</evidence>
<evidence type="ECO:0000256" key="2">
    <source>
        <dbReference type="ARBA" id="ARBA00004172"/>
    </source>
</evidence>
<comment type="subcellular location">
    <subcellularLocation>
        <location evidence="5">Cytoplasmic vesicle</location>
        <location evidence="5">Autophagosome</location>
    </subcellularLocation>
    <subcellularLocation>
        <location evidence="3">Cytoplasmic vesicle</location>
        <location evidence="3">Secretory vesicle</location>
        <location evidence="3">Synaptic vesicle</location>
    </subcellularLocation>
    <subcellularLocation>
        <location evidence="4">Early endosome</location>
    </subcellularLocation>
    <subcellularLocation>
        <location evidence="6">Golgi apparatus</location>
        <location evidence="6">trans-Golgi network</location>
    </subcellularLocation>
    <subcellularLocation>
        <location evidence="7">Late endosome</location>
    </subcellularLocation>
    <subcellularLocation>
        <location evidence="1">Membrane</location>
        <topology evidence="1">Multi-pass membrane protein</topology>
    </subcellularLocation>
    <subcellularLocation>
        <location evidence="2">Recycling endosome</location>
    </subcellularLocation>
</comment>
<dbReference type="PANTHER" id="PTHR15664:SF6">
    <property type="entry name" value="TRANSMEMBRANE PROTEIN 230"/>
    <property type="match status" value="1"/>
</dbReference>
<dbReference type="GO" id="GO:0005769">
    <property type="term" value="C:early endosome"/>
    <property type="evidence" value="ECO:0007669"/>
    <property type="project" value="UniProtKB-SubCell"/>
</dbReference>
<dbReference type="InterPro" id="IPR008590">
    <property type="entry name" value="TMEM_230/134"/>
</dbReference>
<evidence type="ECO:0000256" key="15">
    <source>
        <dbReference type="ARBA" id="ARBA00023329"/>
    </source>
</evidence>
<feature type="transmembrane region" description="Helical" evidence="18">
    <location>
        <begin position="89"/>
        <end position="109"/>
    </location>
</feature>
<evidence type="ECO:0000256" key="13">
    <source>
        <dbReference type="ARBA" id="ARBA00023034"/>
    </source>
</evidence>